<evidence type="ECO:0000256" key="21">
    <source>
        <dbReference type="SAM" id="MobiDB-lite"/>
    </source>
</evidence>
<dbReference type="InterPro" id="IPR051977">
    <property type="entry name" value="Rab11-interacting_regulator"/>
</dbReference>
<dbReference type="SUPFAM" id="SSF47473">
    <property type="entry name" value="EF-hand"/>
    <property type="match status" value="1"/>
</dbReference>
<proteinExistence type="predicted"/>
<keyword evidence="19" id="KW-0131">Cell cycle</keyword>
<feature type="domain" description="EF-hand" evidence="22">
    <location>
        <begin position="168"/>
        <end position="203"/>
    </location>
</feature>
<dbReference type="GO" id="GO:0030139">
    <property type="term" value="C:endocytic vesicle"/>
    <property type="evidence" value="ECO:0007669"/>
    <property type="project" value="TreeGrafter"/>
</dbReference>
<evidence type="ECO:0000256" key="7">
    <source>
        <dbReference type="ARBA" id="ARBA00022448"/>
    </source>
</evidence>
<dbReference type="Pfam" id="PF09457">
    <property type="entry name" value="RBD-FIP"/>
    <property type="match status" value="1"/>
</dbReference>
<evidence type="ECO:0000256" key="8">
    <source>
        <dbReference type="ARBA" id="ARBA00022490"/>
    </source>
</evidence>
<keyword evidence="24" id="KW-1185">Reference proteome</keyword>
<dbReference type="GO" id="GO:0032465">
    <property type="term" value="P:regulation of cytokinesis"/>
    <property type="evidence" value="ECO:0007669"/>
    <property type="project" value="TreeGrafter"/>
</dbReference>
<sequence length="721" mass="79865">MKMEPGRPASPAGGPGPDPEPGGPDGPGAAPTPADPAPRPGLCPQDAAAGLSAWGAPGASCLLPDQSAYPDSEPDPDPDRQLPELGPLFPWTEEAEDYGSPSCPESPSLHAQDFSHSLHRRSEVDFFPSFPSPTVGELTLEVGPGDADRPSDLSQNCPFTSEPAGCPEDGPRLRAVFDALDGDGDGFVRIEDFVQFATVYGAEQVKDLTKYLDPSGLGVISFEDFYRGIEAIRNGDSSGQLCDVVPAQDEEPQACPDEFEDFVTFEANEVTDSAYMGSESTYSECETFTDEDTSTLVHPELQPEGDADSAGGSAVPSECLDAMEEPGHGALLLLPGRSHLHNQSVVTVIGGEEHFEDYGEGSEAELSPETLCNGEHGCSDPAFLTPSPTRRLSSKKAARHLHQSGALTMEALQDPPSDPMEGMEEDIADKVVFLEKRVSELEKDTAANGEQHSRLRQENLQLVHRANALEEQLKEQELRACEMVLEETRRQKELLCKMEREKSIEIENLQARLQQLDEENGELRSCMPCLKANIERLEEEKQKLLDEIEELSLRLSDEQENRRKLGDRLSHERHQFQRDKEATQELIEDLRKQLEHLQLFKLEAEQRRGRSSSVGLQEYHSRTRESELEQEVRRLKQDNRNLKEQNDELNGQIINLSIQGAKNLFSTSFSESLAAEISSVSRDELMEAIQKQEEINLRLQDYIDRIVVAIMETNPSILEVK</sequence>
<dbReference type="SUPFAM" id="SSF144270">
    <property type="entry name" value="Eferin C-derminal domain-like"/>
    <property type="match status" value="1"/>
</dbReference>
<keyword evidence="18" id="KW-0206">Cytoskeleton</keyword>
<dbReference type="GO" id="GO:0005813">
    <property type="term" value="C:centrosome"/>
    <property type="evidence" value="ECO:0007669"/>
    <property type="project" value="UniProtKB-SubCell"/>
</dbReference>
<keyword evidence="17" id="KW-0472">Membrane</keyword>
<dbReference type="GO" id="GO:0030496">
    <property type="term" value="C:midbody"/>
    <property type="evidence" value="ECO:0007669"/>
    <property type="project" value="UniProtKB-SubCell"/>
</dbReference>
<keyword evidence="14" id="KW-0106">Calcium</keyword>
<dbReference type="Gene3D" id="1.20.5.2440">
    <property type="match status" value="1"/>
</dbReference>
<evidence type="ECO:0000256" key="1">
    <source>
        <dbReference type="ARBA" id="ARBA00004198"/>
    </source>
</evidence>
<evidence type="ECO:0000259" key="22">
    <source>
        <dbReference type="PROSITE" id="PS50222"/>
    </source>
</evidence>
<dbReference type="Gene3D" id="1.10.238.10">
    <property type="entry name" value="EF-hand"/>
    <property type="match status" value="1"/>
</dbReference>
<dbReference type="GeneID" id="109385952"/>
<feature type="compositionally biased region" description="Pro residues" evidence="21">
    <location>
        <begin position="14"/>
        <end position="24"/>
    </location>
</feature>
<accession>A0A8B7RT55</accession>
<keyword evidence="10" id="KW-0132">Cell division</keyword>
<evidence type="ECO:0000256" key="11">
    <source>
        <dbReference type="ARBA" id="ARBA00022723"/>
    </source>
</evidence>
<dbReference type="Pfam" id="PF25450">
    <property type="entry name" value="Rab11-FIP3"/>
    <property type="match status" value="1"/>
</dbReference>
<dbReference type="InterPro" id="IPR037245">
    <property type="entry name" value="FIP-RBD_C_sf"/>
</dbReference>
<evidence type="ECO:0000256" key="15">
    <source>
        <dbReference type="ARBA" id="ARBA00023034"/>
    </source>
</evidence>
<keyword evidence="16" id="KW-0175">Coiled coil</keyword>
<dbReference type="AlphaFoldDB" id="A0A8B7RT55"/>
<evidence type="ECO:0000256" key="5">
    <source>
        <dbReference type="ARBA" id="ARBA00004626"/>
    </source>
</evidence>
<dbReference type="PANTHER" id="PTHR15726">
    <property type="entry name" value="RAB11-FAMILY INTERACTING PROTEIN"/>
    <property type="match status" value="1"/>
</dbReference>
<keyword evidence="7" id="KW-0813">Transport</keyword>
<dbReference type="GO" id="GO:0005509">
    <property type="term" value="F:calcium ion binding"/>
    <property type="evidence" value="ECO:0007669"/>
    <property type="project" value="InterPro"/>
</dbReference>
<dbReference type="InterPro" id="IPR002048">
    <property type="entry name" value="EF_hand_dom"/>
</dbReference>
<dbReference type="OrthoDB" id="418358at2759"/>
<feature type="compositionally biased region" description="Low complexity" evidence="21">
    <location>
        <begin position="1"/>
        <end position="12"/>
    </location>
</feature>
<evidence type="ECO:0000313" key="25">
    <source>
        <dbReference type="RefSeq" id="XP_019504286.1"/>
    </source>
</evidence>
<evidence type="ECO:0000256" key="14">
    <source>
        <dbReference type="ARBA" id="ARBA00022837"/>
    </source>
</evidence>
<comment type="subcellular location">
    <subcellularLocation>
        <location evidence="5">Cleavage furrow</location>
    </subcellularLocation>
    <subcellularLocation>
        <location evidence="3">Cytoplasm</location>
        <location evidence="3">Cytoskeleton</location>
        <location evidence="3">Microtubule organizing center</location>
        <location evidence="3">Centrosome</location>
    </subcellularLocation>
    <subcellularLocation>
        <location evidence="4">Golgi apparatus membrane</location>
        <topology evidence="4">Peripheral membrane protein</topology>
    </subcellularLocation>
    <subcellularLocation>
        <location evidence="1">Golgi apparatus</location>
        <location evidence="1">trans-Golgi network membrane</location>
    </subcellularLocation>
    <subcellularLocation>
        <location evidence="2">Midbody</location>
    </subcellularLocation>
    <subcellularLocation>
        <location evidence="6">Recycling endosome membrane</location>
        <topology evidence="6">Peripheral membrane protein</topology>
    </subcellularLocation>
</comment>
<keyword evidence="15" id="KW-0333">Golgi apparatus</keyword>
<gene>
    <name evidence="25" type="primary">RAB11FIP3</name>
</gene>
<evidence type="ECO:0000256" key="10">
    <source>
        <dbReference type="ARBA" id="ARBA00022618"/>
    </source>
</evidence>
<feature type="region of interest" description="Disordered" evidence="21">
    <location>
        <begin position="611"/>
        <end position="630"/>
    </location>
</feature>
<evidence type="ECO:0000256" key="18">
    <source>
        <dbReference type="ARBA" id="ARBA00023212"/>
    </source>
</evidence>
<feature type="region of interest" description="Disordered" evidence="21">
    <location>
        <begin position="300"/>
        <end position="320"/>
    </location>
</feature>
<evidence type="ECO:0000256" key="13">
    <source>
        <dbReference type="ARBA" id="ARBA00022753"/>
    </source>
</evidence>
<dbReference type="PROSITE" id="PS50222">
    <property type="entry name" value="EF_HAND_2"/>
    <property type="match status" value="1"/>
</dbReference>
<keyword evidence="8" id="KW-0963">Cytoplasm</keyword>
<dbReference type="PANTHER" id="PTHR15726:SF6">
    <property type="entry name" value="RAB11 FAMILY-INTERACTING PROTEIN 3"/>
    <property type="match status" value="1"/>
</dbReference>
<evidence type="ECO:0000256" key="19">
    <source>
        <dbReference type="ARBA" id="ARBA00023306"/>
    </source>
</evidence>
<evidence type="ECO:0000256" key="3">
    <source>
        <dbReference type="ARBA" id="ARBA00004300"/>
    </source>
</evidence>
<dbReference type="GO" id="GO:0000139">
    <property type="term" value="C:Golgi membrane"/>
    <property type="evidence" value="ECO:0007669"/>
    <property type="project" value="UniProtKB-SubCell"/>
</dbReference>
<dbReference type="RefSeq" id="XP_019504286.1">
    <property type="nucleotide sequence ID" value="XM_019648741.1"/>
</dbReference>
<reference evidence="25" key="1">
    <citation type="submission" date="2025-08" db="UniProtKB">
        <authorList>
            <consortium name="RefSeq"/>
        </authorList>
    </citation>
    <scope>IDENTIFICATION</scope>
    <source>
        <tissue evidence="25">Muscle</tissue>
    </source>
</reference>
<evidence type="ECO:0000256" key="20">
    <source>
        <dbReference type="ARBA" id="ARBA00071487"/>
    </source>
</evidence>
<evidence type="ECO:0000256" key="2">
    <source>
        <dbReference type="ARBA" id="ARBA00004214"/>
    </source>
</evidence>
<dbReference type="FunFam" id="1.10.238.10:FF:000227">
    <property type="entry name" value="Rab11 family-interacting protein 3"/>
    <property type="match status" value="1"/>
</dbReference>
<evidence type="ECO:0000256" key="12">
    <source>
        <dbReference type="ARBA" id="ARBA00022737"/>
    </source>
</evidence>
<protein>
    <recommendedName>
        <fullName evidence="20">Rab11 family-interacting protein 3</fullName>
    </recommendedName>
</protein>
<evidence type="ECO:0000256" key="17">
    <source>
        <dbReference type="ARBA" id="ARBA00023136"/>
    </source>
</evidence>
<dbReference type="Proteomes" id="UP000694851">
    <property type="component" value="Unplaced"/>
</dbReference>
<evidence type="ECO:0000256" key="6">
    <source>
        <dbReference type="ARBA" id="ARBA00004654"/>
    </source>
</evidence>
<dbReference type="GO" id="GO:0061512">
    <property type="term" value="P:protein localization to cilium"/>
    <property type="evidence" value="ECO:0007669"/>
    <property type="project" value="UniProtKB-ARBA"/>
</dbReference>
<dbReference type="InterPro" id="IPR057316">
    <property type="entry name" value="Rab11-FIP3/4_dom"/>
</dbReference>
<feature type="domain" description="FIP-RBD" evidence="23">
    <location>
        <begin position="659"/>
        <end position="721"/>
    </location>
</feature>
<dbReference type="GO" id="GO:0055038">
    <property type="term" value="C:recycling endosome membrane"/>
    <property type="evidence" value="ECO:0007669"/>
    <property type="project" value="UniProtKB-SubCell"/>
</dbReference>
<evidence type="ECO:0000259" key="23">
    <source>
        <dbReference type="PROSITE" id="PS51511"/>
    </source>
</evidence>
<name>A0A8B7RT55_HIPAR</name>
<dbReference type="InterPro" id="IPR011992">
    <property type="entry name" value="EF-hand-dom_pair"/>
</dbReference>
<dbReference type="GO" id="GO:0032154">
    <property type="term" value="C:cleavage furrow"/>
    <property type="evidence" value="ECO:0007669"/>
    <property type="project" value="UniProtKB-SubCell"/>
</dbReference>
<organism evidence="24 25">
    <name type="scientific">Hipposideros armiger</name>
    <name type="common">Great Himalayan leaf-nosed bat</name>
    <dbReference type="NCBI Taxonomy" id="186990"/>
    <lineage>
        <taxon>Eukaryota</taxon>
        <taxon>Metazoa</taxon>
        <taxon>Chordata</taxon>
        <taxon>Craniata</taxon>
        <taxon>Vertebrata</taxon>
        <taxon>Euteleostomi</taxon>
        <taxon>Mammalia</taxon>
        <taxon>Eutheria</taxon>
        <taxon>Laurasiatheria</taxon>
        <taxon>Chiroptera</taxon>
        <taxon>Yinpterochiroptera</taxon>
        <taxon>Rhinolophoidea</taxon>
        <taxon>Hipposideridae</taxon>
        <taxon>Hipposideros</taxon>
    </lineage>
</organism>
<dbReference type="CDD" id="cd14686">
    <property type="entry name" value="bZIP"/>
    <property type="match status" value="1"/>
</dbReference>
<evidence type="ECO:0000313" key="24">
    <source>
        <dbReference type="Proteomes" id="UP000694851"/>
    </source>
</evidence>
<keyword evidence="9" id="KW-0597">Phosphoprotein</keyword>
<dbReference type="CTD" id="9727"/>
<dbReference type="Pfam" id="PF13499">
    <property type="entry name" value="EF-hand_7"/>
    <property type="match status" value="1"/>
</dbReference>
<dbReference type="InterPro" id="IPR019018">
    <property type="entry name" value="Rab-bd_FIP-RBD"/>
</dbReference>
<evidence type="ECO:0000256" key="16">
    <source>
        <dbReference type="ARBA" id="ARBA00023054"/>
    </source>
</evidence>
<keyword evidence="13" id="KW-0967">Endosome</keyword>
<dbReference type="FunFam" id="1.20.5.2440:FF:000001">
    <property type="entry name" value="RAB11 family interacting protein 4"/>
    <property type="match status" value="1"/>
</dbReference>
<keyword evidence="11" id="KW-0479">Metal-binding</keyword>
<evidence type="ECO:0000256" key="9">
    <source>
        <dbReference type="ARBA" id="ARBA00022553"/>
    </source>
</evidence>
<dbReference type="PROSITE" id="PS51511">
    <property type="entry name" value="FIP_RBD"/>
    <property type="match status" value="1"/>
</dbReference>
<dbReference type="GO" id="GO:0032456">
    <property type="term" value="P:endocytic recycling"/>
    <property type="evidence" value="ECO:0007669"/>
    <property type="project" value="TreeGrafter"/>
</dbReference>
<dbReference type="GO" id="GO:0051301">
    <property type="term" value="P:cell division"/>
    <property type="evidence" value="ECO:0007669"/>
    <property type="project" value="UniProtKB-KW"/>
</dbReference>
<evidence type="ECO:0000256" key="4">
    <source>
        <dbReference type="ARBA" id="ARBA00004395"/>
    </source>
</evidence>
<feature type="region of interest" description="Disordered" evidence="21">
    <location>
        <begin position="1"/>
        <end position="115"/>
    </location>
</feature>
<feature type="compositionally biased region" description="Basic and acidic residues" evidence="21">
    <location>
        <begin position="619"/>
        <end position="630"/>
    </location>
</feature>
<keyword evidence="12" id="KW-0677">Repeat</keyword>